<dbReference type="Gene3D" id="1.20.1560.10">
    <property type="entry name" value="ABC transporter type 1, transmembrane domain"/>
    <property type="match status" value="1"/>
</dbReference>
<feature type="domain" description="ABC transmembrane type-1" evidence="7">
    <location>
        <begin position="1"/>
        <end position="137"/>
    </location>
</feature>
<evidence type="ECO:0000259" key="7">
    <source>
        <dbReference type="PROSITE" id="PS50929"/>
    </source>
</evidence>
<reference evidence="8 9" key="1">
    <citation type="submission" date="2014-03" db="EMBL/GenBank/DDBJ databases">
        <title>Draft genome of the hookworm Oesophagostomum dentatum.</title>
        <authorList>
            <person name="Mitreva M."/>
        </authorList>
    </citation>
    <scope>NUCLEOTIDE SEQUENCE [LARGE SCALE GENOMIC DNA]</scope>
    <source>
        <strain evidence="8 9">OD-Hann</strain>
    </source>
</reference>
<keyword evidence="4 5" id="KW-0472">Membrane</keyword>
<name>A0A0B1RUX4_OESDE</name>
<dbReference type="Proteomes" id="UP000053660">
    <property type="component" value="Unassembled WGS sequence"/>
</dbReference>
<dbReference type="PANTHER" id="PTHR24221">
    <property type="entry name" value="ATP-BINDING CASSETTE SUB-FAMILY B"/>
    <property type="match status" value="1"/>
</dbReference>
<dbReference type="GO" id="GO:0016020">
    <property type="term" value="C:membrane"/>
    <property type="evidence" value="ECO:0007669"/>
    <property type="project" value="UniProtKB-SubCell"/>
</dbReference>
<feature type="transmembrane region" description="Helical" evidence="5">
    <location>
        <begin position="31"/>
        <end position="51"/>
    </location>
</feature>
<evidence type="ECO:0000256" key="5">
    <source>
        <dbReference type="SAM" id="Phobius"/>
    </source>
</evidence>
<dbReference type="InterPro" id="IPR011527">
    <property type="entry name" value="ABC1_TM_dom"/>
</dbReference>
<feature type="signal peptide" evidence="6">
    <location>
        <begin position="1"/>
        <end position="21"/>
    </location>
</feature>
<evidence type="ECO:0000256" key="1">
    <source>
        <dbReference type="ARBA" id="ARBA00004141"/>
    </source>
</evidence>
<dbReference type="AlphaFoldDB" id="A0A0B1RUX4"/>
<dbReference type="Pfam" id="PF00664">
    <property type="entry name" value="ABC_membrane"/>
    <property type="match status" value="1"/>
</dbReference>
<evidence type="ECO:0000256" key="3">
    <source>
        <dbReference type="ARBA" id="ARBA00022989"/>
    </source>
</evidence>
<dbReference type="PANTHER" id="PTHR24221:SF617">
    <property type="entry name" value="P-GLYCOPROTEIN RELATED"/>
    <property type="match status" value="1"/>
</dbReference>
<feature type="transmembrane region" description="Helical" evidence="5">
    <location>
        <begin position="114"/>
        <end position="134"/>
    </location>
</feature>
<sequence>MLMLNNLVALIACVILAFVKCWPSGTANFIMITLFATGMWIAASIVSKNIAKKSNMDKTTELSIEVFEHAQTIQLLTAEDYFVRKFEEGQNAVKGQEKKTAIYKAIQFALTQSYVYFSCVTTYGFGALMIYLGYINAIGNKCIIRRMGSDYGL</sequence>
<dbReference type="SUPFAM" id="SSF90123">
    <property type="entry name" value="ABC transporter transmembrane region"/>
    <property type="match status" value="1"/>
</dbReference>
<keyword evidence="9" id="KW-1185">Reference proteome</keyword>
<dbReference type="GO" id="GO:0140359">
    <property type="term" value="F:ABC-type transporter activity"/>
    <property type="evidence" value="ECO:0007669"/>
    <property type="project" value="InterPro"/>
</dbReference>
<evidence type="ECO:0000313" key="8">
    <source>
        <dbReference type="EMBL" id="KHJ74855.1"/>
    </source>
</evidence>
<organism evidence="8 9">
    <name type="scientific">Oesophagostomum dentatum</name>
    <name type="common">Nodular worm</name>
    <dbReference type="NCBI Taxonomy" id="61180"/>
    <lineage>
        <taxon>Eukaryota</taxon>
        <taxon>Metazoa</taxon>
        <taxon>Ecdysozoa</taxon>
        <taxon>Nematoda</taxon>
        <taxon>Chromadorea</taxon>
        <taxon>Rhabditida</taxon>
        <taxon>Rhabditina</taxon>
        <taxon>Rhabditomorpha</taxon>
        <taxon>Strongyloidea</taxon>
        <taxon>Strongylidae</taxon>
        <taxon>Oesophagostomum</taxon>
    </lineage>
</organism>
<keyword evidence="2 5" id="KW-0812">Transmembrane</keyword>
<dbReference type="GO" id="GO:0005524">
    <property type="term" value="F:ATP binding"/>
    <property type="evidence" value="ECO:0007669"/>
    <property type="project" value="InterPro"/>
</dbReference>
<keyword evidence="6" id="KW-0732">Signal</keyword>
<gene>
    <name evidence="8" type="ORF">OESDEN_25529</name>
</gene>
<evidence type="ECO:0000313" key="9">
    <source>
        <dbReference type="Proteomes" id="UP000053660"/>
    </source>
</evidence>
<feature type="chain" id="PRO_5002060574" description="ABC transmembrane type-1 domain-containing protein" evidence="6">
    <location>
        <begin position="22"/>
        <end position="153"/>
    </location>
</feature>
<evidence type="ECO:0000256" key="4">
    <source>
        <dbReference type="ARBA" id="ARBA00023136"/>
    </source>
</evidence>
<dbReference type="EMBL" id="KN613319">
    <property type="protein sequence ID" value="KHJ74855.1"/>
    <property type="molecule type" value="Genomic_DNA"/>
</dbReference>
<keyword evidence="3 5" id="KW-1133">Transmembrane helix</keyword>
<evidence type="ECO:0000256" key="6">
    <source>
        <dbReference type="SAM" id="SignalP"/>
    </source>
</evidence>
<evidence type="ECO:0000256" key="2">
    <source>
        <dbReference type="ARBA" id="ARBA00022692"/>
    </source>
</evidence>
<dbReference type="OrthoDB" id="5850198at2759"/>
<comment type="subcellular location">
    <subcellularLocation>
        <location evidence="1">Membrane</location>
        <topology evidence="1">Multi-pass membrane protein</topology>
    </subcellularLocation>
</comment>
<accession>A0A0B1RUX4</accession>
<dbReference type="InterPro" id="IPR039421">
    <property type="entry name" value="Type_1_exporter"/>
</dbReference>
<proteinExistence type="predicted"/>
<protein>
    <recommendedName>
        <fullName evidence="7">ABC transmembrane type-1 domain-containing protein</fullName>
    </recommendedName>
</protein>
<dbReference type="InterPro" id="IPR036640">
    <property type="entry name" value="ABC1_TM_sf"/>
</dbReference>
<dbReference type="PROSITE" id="PS50929">
    <property type="entry name" value="ABC_TM1F"/>
    <property type="match status" value="1"/>
</dbReference>